<dbReference type="EMBL" id="NCKU01005268">
    <property type="protein sequence ID" value="RWS04792.1"/>
    <property type="molecule type" value="Genomic_DNA"/>
</dbReference>
<reference evidence="3 6" key="1">
    <citation type="journal article" date="2018" name="Gigascience">
        <title>Genomes of trombidid mites reveal novel predicted allergens and laterally-transferred genes associated with secondary metabolism.</title>
        <authorList>
            <person name="Dong X."/>
            <person name="Chaisiri K."/>
            <person name="Xia D."/>
            <person name="Armstrong S.D."/>
            <person name="Fang Y."/>
            <person name="Donnelly M.J."/>
            <person name="Kadowaki T."/>
            <person name="McGarry J.W."/>
            <person name="Darby A.C."/>
            <person name="Makepeace B.L."/>
        </authorList>
    </citation>
    <scope>NUCLEOTIDE SEQUENCE [LARGE SCALE GENOMIC DNA]</scope>
    <source>
        <strain evidence="3">UoL-WK</strain>
    </source>
</reference>
<dbReference type="InterPro" id="IPR013761">
    <property type="entry name" value="SAM/pointed_sf"/>
</dbReference>
<reference evidence="3" key="2">
    <citation type="submission" date="2018-11" db="EMBL/GenBank/DDBJ databases">
        <title>Trombidioid mite genomics.</title>
        <authorList>
            <person name="Dong X."/>
        </authorList>
    </citation>
    <scope>NUCLEOTIDE SEQUENCE</scope>
    <source>
        <strain evidence="3">UoL-WK</strain>
    </source>
</reference>
<evidence type="ECO:0000256" key="1">
    <source>
        <dbReference type="SAM" id="MobiDB-lite"/>
    </source>
</evidence>
<protein>
    <recommendedName>
        <fullName evidence="7">SAM domain-containing protein</fullName>
    </recommendedName>
</protein>
<dbReference type="OrthoDB" id="10067653at2759"/>
<dbReference type="EMBL" id="NCKU01004267">
    <property type="protein sequence ID" value="RWS06219.1"/>
    <property type="molecule type" value="Genomic_DNA"/>
</dbReference>
<sequence>METSSAEWVKFFKESGLPNSAATKYAVIFSNHRIQFNMLQDLTKEILYDMGIKTMGDVIAILRHAKDVYEETTKANILGKHIDSVKKSQNNDESHSLTTAANEVSAKRHLDESEMLPRTKIRKIVPPKDSIDSNGYEYMSQGSTYVIRMPGIVPKSEKQLGSSSGNSVFKRLGAQESTSSNSSVFSRLGAATSSTSAQNKNRIVASLGSKTTTSILRGAEGASSSRIFSGTTPVKATATVKPTNVLVRKSLAEATGQSSTVKRTLPSSQRILTTTKQSNLG</sequence>
<dbReference type="PANTHER" id="PTHR21359:SF1">
    <property type="entry name" value="DUF5577 DOMAIN-CONTAINING PROTEIN"/>
    <property type="match status" value="1"/>
</dbReference>
<name>A0A3S3NL02_9ACAR</name>
<proteinExistence type="predicted"/>
<evidence type="ECO:0000313" key="6">
    <source>
        <dbReference type="Proteomes" id="UP000285301"/>
    </source>
</evidence>
<dbReference type="EMBL" id="NCKU01004356">
    <property type="protein sequence ID" value="RWS06068.1"/>
    <property type="molecule type" value="Genomic_DNA"/>
</dbReference>
<evidence type="ECO:0000313" key="4">
    <source>
        <dbReference type="EMBL" id="RWS06068.1"/>
    </source>
</evidence>
<dbReference type="PANTHER" id="PTHR21359">
    <property type="entry name" value="DUF5577 DOMAIN-CONTAINING PROTEIN"/>
    <property type="match status" value="1"/>
</dbReference>
<dbReference type="EMBL" id="NCKU01005276">
    <property type="protein sequence ID" value="RWS04777.1"/>
    <property type="molecule type" value="Genomic_DNA"/>
</dbReference>
<keyword evidence="6" id="KW-1185">Reference proteome</keyword>
<dbReference type="InterPro" id="IPR040772">
    <property type="entry name" value="C19orf47_SAM"/>
</dbReference>
<feature type="region of interest" description="Disordered" evidence="1">
    <location>
        <begin position="87"/>
        <end position="113"/>
    </location>
</feature>
<dbReference type="SUPFAM" id="SSF47769">
    <property type="entry name" value="SAM/Pointed domain"/>
    <property type="match status" value="1"/>
</dbReference>
<dbReference type="GO" id="GO:0005634">
    <property type="term" value="C:nucleus"/>
    <property type="evidence" value="ECO:0007669"/>
    <property type="project" value="TreeGrafter"/>
</dbReference>
<evidence type="ECO:0008006" key="7">
    <source>
        <dbReference type="Google" id="ProtNLM"/>
    </source>
</evidence>
<dbReference type="CDD" id="cd09531">
    <property type="entry name" value="SAM_CS047"/>
    <property type="match status" value="1"/>
</dbReference>
<accession>A0A3S3NL02</accession>
<dbReference type="Proteomes" id="UP000285301">
    <property type="component" value="Unassembled WGS sequence"/>
</dbReference>
<dbReference type="InterPro" id="IPR039161">
    <property type="entry name" value="C19orf47-like"/>
</dbReference>
<evidence type="ECO:0000313" key="5">
    <source>
        <dbReference type="EMBL" id="RWS06219.1"/>
    </source>
</evidence>
<evidence type="ECO:0000313" key="2">
    <source>
        <dbReference type="EMBL" id="RWS04777.1"/>
    </source>
</evidence>
<gene>
    <name evidence="5" type="ORF">B4U79_16237</name>
    <name evidence="4" type="ORF">B4U79_16247</name>
    <name evidence="3" type="ORF">B4U79_16380</name>
    <name evidence="2" type="ORF">B4U79_16382</name>
</gene>
<dbReference type="AlphaFoldDB" id="A0A3S3NL02"/>
<evidence type="ECO:0000313" key="3">
    <source>
        <dbReference type="EMBL" id="RWS04792.1"/>
    </source>
</evidence>
<comment type="caution">
    <text evidence="3">The sequence shown here is derived from an EMBL/GenBank/DDBJ whole genome shotgun (WGS) entry which is preliminary data.</text>
</comment>
<organism evidence="3 6">
    <name type="scientific">Dinothrombium tinctorium</name>
    <dbReference type="NCBI Taxonomy" id="1965070"/>
    <lineage>
        <taxon>Eukaryota</taxon>
        <taxon>Metazoa</taxon>
        <taxon>Ecdysozoa</taxon>
        <taxon>Arthropoda</taxon>
        <taxon>Chelicerata</taxon>
        <taxon>Arachnida</taxon>
        <taxon>Acari</taxon>
        <taxon>Acariformes</taxon>
        <taxon>Trombidiformes</taxon>
        <taxon>Prostigmata</taxon>
        <taxon>Anystina</taxon>
        <taxon>Parasitengona</taxon>
        <taxon>Trombidioidea</taxon>
        <taxon>Trombidiidae</taxon>
        <taxon>Dinothrombium</taxon>
    </lineage>
</organism>
<dbReference type="Gene3D" id="1.10.150.50">
    <property type="entry name" value="Transcription Factor, Ets-1"/>
    <property type="match status" value="1"/>
</dbReference>
<dbReference type="Pfam" id="PF18017">
    <property type="entry name" value="SAM_4"/>
    <property type="match status" value="1"/>
</dbReference>